<dbReference type="RefSeq" id="WP_253774447.1">
    <property type="nucleotide sequence ID" value="NZ_JAMZEC010000001.1"/>
</dbReference>
<evidence type="ECO:0000259" key="2">
    <source>
        <dbReference type="PROSITE" id="PS51186"/>
    </source>
</evidence>
<dbReference type="PROSITE" id="PS51186">
    <property type="entry name" value="GNAT"/>
    <property type="match status" value="1"/>
</dbReference>
<dbReference type="Proteomes" id="UP001320766">
    <property type="component" value="Unassembled WGS sequence"/>
</dbReference>
<evidence type="ECO:0000256" key="1">
    <source>
        <dbReference type="SAM" id="MobiDB-lite"/>
    </source>
</evidence>
<feature type="domain" description="N-acetyltransferase" evidence="2">
    <location>
        <begin position="162"/>
        <end position="327"/>
    </location>
</feature>
<dbReference type="EMBL" id="JAMZEC010000001">
    <property type="protein sequence ID" value="MCP2349683.1"/>
    <property type="molecule type" value="Genomic_DNA"/>
</dbReference>
<reference evidence="3 4" key="1">
    <citation type="submission" date="2022-06" db="EMBL/GenBank/DDBJ databases">
        <title>Sequencing the genomes of 1000 actinobacteria strains.</title>
        <authorList>
            <person name="Klenk H.-P."/>
        </authorList>
    </citation>
    <scope>NUCLEOTIDE SEQUENCE [LARGE SCALE GENOMIC DNA]</scope>
    <source>
        <strain evidence="3 4">DSM 44170</strain>
    </source>
</reference>
<organism evidence="3 4">
    <name type="scientific">Nonomuraea roseoviolacea subsp. carminata</name>
    <dbReference type="NCBI Taxonomy" id="160689"/>
    <lineage>
        <taxon>Bacteria</taxon>
        <taxon>Bacillati</taxon>
        <taxon>Actinomycetota</taxon>
        <taxon>Actinomycetes</taxon>
        <taxon>Streptosporangiales</taxon>
        <taxon>Streptosporangiaceae</taxon>
        <taxon>Nonomuraea</taxon>
    </lineage>
</organism>
<accession>A0ABT1K6R5</accession>
<evidence type="ECO:0000313" key="4">
    <source>
        <dbReference type="Proteomes" id="UP001320766"/>
    </source>
</evidence>
<proteinExistence type="predicted"/>
<feature type="region of interest" description="Disordered" evidence="1">
    <location>
        <begin position="326"/>
        <end position="352"/>
    </location>
</feature>
<dbReference type="InterPro" id="IPR000182">
    <property type="entry name" value="GNAT_dom"/>
</dbReference>
<evidence type="ECO:0000313" key="3">
    <source>
        <dbReference type="EMBL" id="MCP2349683.1"/>
    </source>
</evidence>
<keyword evidence="4" id="KW-1185">Reference proteome</keyword>
<protein>
    <submittedName>
        <fullName evidence="3">GNAT superfamily N-acetyltransferase</fullName>
    </submittedName>
</protein>
<dbReference type="SUPFAM" id="SSF55729">
    <property type="entry name" value="Acyl-CoA N-acyltransferases (Nat)"/>
    <property type="match status" value="1"/>
</dbReference>
<gene>
    <name evidence="3" type="ORF">HD595_005805</name>
</gene>
<dbReference type="InterPro" id="IPR016181">
    <property type="entry name" value="Acyl_CoA_acyltransferase"/>
</dbReference>
<comment type="caution">
    <text evidence="3">The sequence shown here is derived from an EMBL/GenBank/DDBJ whole genome shotgun (WGS) entry which is preliminary data.</text>
</comment>
<dbReference type="Pfam" id="PF00583">
    <property type="entry name" value="Acetyltransf_1"/>
    <property type="match status" value="1"/>
</dbReference>
<dbReference type="Gene3D" id="3.40.630.30">
    <property type="match status" value="1"/>
</dbReference>
<sequence>MEIVPFQRGFAGQAAALLAETHTPSGAGASAGGWDVADVGVARRLVARWQGSGPAVAAVRDGVVVGFMAATLPTLPGDQSARVRLHQHACAGPDRRMTYRRLYAALSGRLARVGAFQHSLAVSAHDQDTLACFFELGFGVDQIRGFRPVPRPGTPAREARGIRLRTARADDLPQMLDLSVELTRFHARPPMLRPALDDLRAIRNGFLAAFDDDRQVLLVAEEQGRLLGLMQAHPDGSHLGAARIGLAVVAASSRSAGVGTALLSGVGAWAAGRGFDLYGAEWSSANLVSDAFWRGRGMVPALFKLSRLIDSRVAWADAGFDHRHLLPESFETGGPPGAQPPAPKTERSRPPP</sequence>
<name>A0ABT1K6R5_9ACTN</name>
<dbReference type="CDD" id="cd04301">
    <property type="entry name" value="NAT_SF"/>
    <property type="match status" value="1"/>
</dbReference>